<gene>
    <name evidence="8" type="ORF">AOT14_37490</name>
</gene>
<feature type="transmembrane region" description="Helical" evidence="6">
    <location>
        <begin position="126"/>
        <end position="146"/>
    </location>
</feature>
<evidence type="ECO:0000256" key="2">
    <source>
        <dbReference type="ARBA" id="ARBA00022692"/>
    </source>
</evidence>
<feature type="region of interest" description="Disordered" evidence="5">
    <location>
        <begin position="207"/>
        <end position="240"/>
    </location>
</feature>
<name>A0A0S1B4V2_9GAMM</name>
<evidence type="ECO:0000256" key="4">
    <source>
        <dbReference type="ARBA" id="ARBA00023136"/>
    </source>
</evidence>
<dbReference type="Proteomes" id="UP000061010">
    <property type="component" value="Chromosome"/>
</dbReference>
<dbReference type="InterPro" id="IPR022764">
    <property type="entry name" value="Peptidase_S54_rhomboid_dom"/>
</dbReference>
<feature type="transmembrane region" description="Helical" evidence="6">
    <location>
        <begin position="177"/>
        <end position="196"/>
    </location>
</feature>
<evidence type="ECO:0000256" key="5">
    <source>
        <dbReference type="SAM" id="MobiDB-lite"/>
    </source>
</evidence>
<evidence type="ECO:0000259" key="7">
    <source>
        <dbReference type="Pfam" id="PF01694"/>
    </source>
</evidence>
<protein>
    <submittedName>
        <fullName evidence="8">Rhomboid family transmembrane protein</fullName>
    </submittedName>
</protein>
<proteinExistence type="predicted"/>
<dbReference type="GO" id="GO:0016020">
    <property type="term" value="C:membrane"/>
    <property type="evidence" value="ECO:0007669"/>
    <property type="project" value="UniProtKB-SubCell"/>
</dbReference>
<feature type="transmembrane region" description="Helical" evidence="6">
    <location>
        <begin position="26"/>
        <end position="43"/>
    </location>
</feature>
<sequence length="263" mass="28139">MDTSNTPAAGDTPATDRSDRRRVLRAFNLSLGFVLLLVALFALQQTGWDWRPWAVGPHDTGGLLGLLGAPLLHGSIEHLAANATALLILGTLAGSVYPKATVRALPLLWLGSGIGAWMLGEPGSHHLGASGVTHGLMFLVLGLGLLRRDRAAIAAGMIGVLFYGGMVMTVLPHEPGVSWQSHMGGAAAGVIAALLFRHADPLAPRKRYSWEDEDEEDDTDAPLADAELEPPSPGQVPVLWQPREGRDYEVVVQLRPRPRRDPS</sequence>
<reference evidence="8 9" key="1">
    <citation type="journal article" date="2015" name="Genome Announc.">
        <title>Complete Genome Sequencing of Stenotrophomonas acidaminiphila ZAC14D2_NAIMI4_2, a Multidrug-Resistant Strain Isolated from Sediments of a Polluted River in Mexico, Uncovers New Antibiotic Resistance Genes and a Novel Class-II Lasso Peptide Biosynthesis Gene Cluster.</title>
        <authorList>
            <person name="Vinuesa P."/>
            <person name="Ochoa-Sanchez L.E."/>
        </authorList>
    </citation>
    <scope>NUCLEOTIDE SEQUENCE [LARGE SCALE GENOMIC DNA]</scope>
    <source>
        <strain evidence="8 9">ZAC14D2_NAIMI4_2</strain>
    </source>
</reference>
<dbReference type="GO" id="GO:0004252">
    <property type="term" value="F:serine-type endopeptidase activity"/>
    <property type="evidence" value="ECO:0007669"/>
    <property type="project" value="InterPro"/>
</dbReference>
<feature type="transmembrane region" description="Helical" evidence="6">
    <location>
        <begin position="79"/>
        <end position="97"/>
    </location>
</feature>
<dbReference type="Pfam" id="PF01694">
    <property type="entry name" value="Rhomboid"/>
    <property type="match status" value="1"/>
</dbReference>
<evidence type="ECO:0000256" key="1">
    <source>
        <dbReference type="ARBA" id="ARBA00004141"/>
    </source>
</evidence>
<evidence type="ECO:0000256" key="6">
    <source>
        <dbReference type="SAM" id="Phobius"/>
    </source>
</evidence>
<feature type="transmembrane region" description="Helical" evidence="6">
    <location>
        <begin position="153"/>
        <end position="171"/>
    </location>
</feature>
<dbReference type="PANTHER" id="PTHR43731:SF9">
    <property type="entry name" value="SLR1461 PROTEIN"/>
    <property type="match status" value="1"/>
</dbReference>
<dbReference type="PANTHER" id="PTHR43731">
    <property type="entry name" value="RHOMBOID PROTEASE"/>
    <property type="match status" value="1"/>
</dbReference>
<dbReference type="OrthoDB" id="465874at2"/>
<dbReference type="InterPro" id="IPR050925">
    <property type="entry name" value="Rhomboid_protease_S54"/>
</dbReference>
<feature type="compositionally biased region" description="Acidic residues" evidence="5">
    <location>
        <begin position="211"/>
        <end position="220"/>
    </location>
</feature>
<evidence type="ECO:0000313" key="8">
    <source>
        <dbReference type="EMBL" id="ALJ30078.1"/>
    </source>
</evidence>
<dbReference type="AlphaFoldDB" id="A0A0S1B4V2"/>
<keyword evidence="9" id="KW-1185">Reference proteome</keyword>
<keyword evidence="2 6" id="KW-0812">Transmembrane</keyword>
<accession>A0A0S1B4V2</accession>
<evidence type="ECO:0000256" key="3">
    <source>
        <dbReference type="ARBA" id="ARBA00022989"/>
    </source>
</evidence>
<dbReference type="KEGG" id="sacz:AOT14_37490"/>
<feature type="domain" description="Peptidase S54 rhomboid" evidence="7">
    <location>
        <begin position="64"/>
        <end position="197"/>
    </location>
</feature>
<dbReference type="PATRIC" id="fig|128780.6.peg.3795"/>
<keyword evidence="4 6" id="KW-0472">Membrane</keyword>
<dbReference type="SUPFAM" id="SSF144091">
    <property type="entry name" value="Rhomboid-like"/>
    <property type="match status" value="1"/>
</dbReference>
<dbReference type="Gene3D" id="1.20.1540.10">
    <property type="entry name" value="Rhomboid-like"/>
    <property type="match status" value="1"/>
</dbReference>
<evidence type="ECO:0000313" key="9">
    <source>
        <dbReference type="Proteomes" id="UP000061010"/>
    </source>
</evidence>
<organism evidence="8 9">
    <name type="scientific">Stenotrophomonas acidaminiphila</name>
    <dbReference type="NCBI Taxonomy" id="128780"/>
    <lineage>
        <taxon>Bacteria</taxon>
        <taxon>Pseudomonadati</taxon>
        <taxon>Pseudomonadota</taxon>
        <taxon>Gammaproteobacteria</taxon>
        <taxon>Lysobacterales</taxon>
        <taxon>Lysobacteraceae</taxon>
        <taxon>Stenotrophomonas</taxon>
    </lineage>
</organism>
<comment type="subcellular location">
    <subcellularLocation>
        <location evidence="1">Membrane</location>
        <topology evidence="1">Multi-pass membrane protein</topology>
    </subcellularLocation>
</comment>
<dbReference type="EMBL" id="CP012900">
    <property type="protein sequence ID" value="ALJ30078.1"/>
    <property type="molecule type" value="Genomic_DNA"/>
</dbReference>
<feature type="transmembrane region" description="Helical" evidence="6">
    <location>
        <begin position="104"/>
        <end position="120"/>
    </location>
</feature>
<dbReference type="InterPro" id="IPR035952">
    <property type="entry name" value="Rhomboid-like_sf"/>
</dbReference>
<keyword evidence="3 6" id="KW-1133">Transmembrane helix</keyword>